<feature type="region of interest" description="Disordered" evidence="1">
    <location>
        <begin position="214"/>
        <end position="241"/>
    </location>
</feature>
<feature type="compositionally biased region" description="Low complexity" evidence="1">
    <location>
        <begin position="57"/>
        <end position="67"/>
    </location>
</feature>
<dbReference type="OMA" id="SESCHSY"/>
<reference evidence="2" key="1">
    <citation type="submission" date="2022-12" db="EMBL/GenBank/DDBJ databases">
        <title>Genome assemblies of Blomia tropicalis.</title>
        <authorList>
            <person name="Cui Y."/>
        </authorList>
    </citation>
    <scope>NUCLEOTIDE SEQUENCE</scope>
    <source>
        <tissue evidence="2">Adult mites</tissue>
    </source>
</reference>
<dbReference type="Proteomes" id="UP001142055">
    <property type="component" value="Chromosome 2"/>
</dbReference>
<sequence>MSYVKRTPCQKYYDKSNKNDLHKSLSATRFVPFRRSSDTTSDSGSDDFKIEPPEEMSSSFSRSSSESCHSYMGNNRYHCIIKDLNEINQDHDQETDPNLVSNESLSDFRSRLALRRKIKTREVFASQDDSNSCDSTTTKAHEEILRSASMLKQEQIETNDDYASKKAAFHKDIQQQTTFSSNNKRFVKAESEKYSCKQEETTLLKQFDKILQIPTDTDEQADTDDNTTQPGPSTSSKSLIARSSTETFFGKSNPIKTTQKPMSSPRFRPKTQVLKAASSIPSLIFSNKNSRLQKLTNNTTSTTIATTLTTNTNNSQTGSYTTYEQQNNKLVNGIEKKNSLDDDYFTLGNNKTRRSPLRFLGNLVDDKLFRGRWSSTKRAKSTDEITWALANEDLMGNDVRMIKESSRNRKKSLGLMSINSSSSNNTNEESSEKRLRFKSGGTEKSKTMSDFLTKKLFDDSYDSKKKEHSQSPVLQQKFADMKKRKTSSTSMPGSSITSLNLGDGSYRHNQSPNGLSTNEIRAETLAEIEAFEELLMNHLQS</sequence>
<keyword evidence="3" id="KW-1185">Reference proteome</keyword>
<feature type="compositionally biased region" description="Polar residues" evidence="1">
    <location>
        <begin position="226"/>
        <end position="241"/>
    </location>
</feature>
<protein>
    <submittedName>
        <fullName evidence="2">Uncharacterized protein</fullName>
    </submittedName>
</protein>
<dbReference type="AlphaFoldDB" id="A0A9Q0MCH3"/>
<feature type="region of interest" description="Disordered" evidence="1">
    <location>
        <begin position="32"/>
        <end position="67"/>
    </location>
</feature>
<feature type="compositionally biased region" description="Low complexity" evidence="1">
    <location>
        <begin position="417"/>
        <end position="428"/>
    </location>
</feature>
<gene>
    <name evidence="2" type="ORF">RDWZM_007067</name>
</gene>
<organism evidence="2 3">
    <name type="scientific">Blomia tropicalis</name>
    <name type="common">Mite</name>
    <dbReference type="NCBI Taxonomy" id="40697"/>
    <lineage>
        <taxon>Eukaryota</taxon>
        <taxon>Metazoa</taxon>
        <taxon>Ecdysozoa</taxon>
        <taxon>Arthropoda</taxon>
        <taxon>Chelicerata</taxon>
        <taxon>Arachnida</taxon>
        <taxon>Acari</taxon>
        <taxon>Acariformes</taxon>
        <taxon>Sarcoptiformes</taxon>
        <taxon>Astigmata</taxon>
        <taxon>Glycyphagoidea</taxon>
        <taxon>Echimyopodidae</taxon>
        <taxon>Blomia</taxon>
    </lineage>
</organism>
<comment type="caution">
    <text evidence="2">The sequence shown here is derived from an EMBL/GenBank/DDBJ whole genome shotgun (WGS) entry which is preliminary data.</text>
</comment>
<evidence type="ECO:0000313" key="3">
    <source>
        <dbReference type="Proteomes" id="UP001142055"/>
    </source>
</evidence>
<name>A0A9Q0MCH3_BLOTA</name>
<feature type="region of interest" description="Disordered" evidence="1">
    <location>
        <begin position="462"/>
        <end position="515"/>
    </location>
</feature>
<feature type="region of interest" description="Disordered" evidence="1">
    <location>
        <begin position="406"/>
        <end position="445"/>
    </location>
</feature>
<accession>A0A9Q0MCH3</accession>
<dbReference type="EMBL" id="JAPWDV010000002">
    <property type="protein sequence ID" value="KAJ6221255.1"/>
    <property type="molecule type" value="Genomic_DNA"/>
</dbReference>
<feature type="region of interest" description="Disordered" evidence="1">
    <location>
        <begin position="248"/>
        <end position="267"/>
    </location>
</feature>
<feature type="compositionally biased region" description="Low complexity" evidence="1">
    <location>
        <begin position="487"/>
        <end position="498"/>
    </location>
</feature>
<proteinExistence type="predicted"/>
<evidence type="ECO:0000313" key="2">
    <source>
        <dbReference type="EMBL" id="KAJ6221255.1"/>
    </source>
</evidence>
<feature type="compositionally biased region" description="Acidic residues" evidence="1">
    <location>
        <begin position="216"/>
        <end position="225"/>
    </location>
</feature>
<evidence type="ECO:0000256" key="1">
    <source>
        <dbReference type="SAM" id="MobiDB-lite"/>
    </source>
</evidence>